<dbReference type="EMBL" id="QYTU02000038">
    <property type="protein sequence ID" value="RWR06123.1"/>
    <property type="molecule type" value="Genomic_DNA"/>
</dbReference>
<evidence type="ECO:0000313" key="2">
    <source>
        <dbReference type="Proteomes" id="UP000273811"/>
    </source>
</evidence>
<proteinExistence type="predicted"/>
<dbReference type="OrthoDB" id="2863782at2"/>
<name>A0A443ILA9_9BACI</name>
<accession>A0A443ILA9</accession>
<protein>
    <submittedName>
        <fullName evidence="1">Uncharacterized protein</fullName>
    </submittedName>
</protein>
<evidence type="ECO:0000313" key="1">
    <source>
        <dbReference type="EMBL" id="RWR06123.1"/>
    </source>
</evidence>
<gene>
    <name evidence="1" type="ORF">D4N35_014650</name>
</gene>
<dbReference type="RefSeq" id="WP_120075004.1">
    <property type="nucleotide sequence ID" value="NZ_CP126113.1"/>
</dbReference>
<reference evidence="1" key="1">
    <citation type="submission" date="2018-12" db="EMBL/GenBank/DDBJ databases">
        <authorList>
            <person name="Sun L."/>
            <person name="Chen Z."/>
        </authorList>
    </citation>
    <scope>NUCLEOTIDE SEQUENCE [LARGE SCALE GENOMIC DNA]</scope>
    <source>
        <strain evidence="1">DSM 16012</strain>
    </source>
</reference>
<organism evidence="1 2">
    <name type="scientific">Siminovitchia fortis</name>
    <dbReference type="NCBI Taxonomy" id="254758"/>
    <lineage>
        <taxon>Bacteria</taxon>
        <taxon>Bacillati</taxon>
        <taxon>Bacillota</taxon>
        <taxon>Bacilli</taxon>
        <taxon>Bacillales</taxon>
        <taxon>Bacillaceae</taxon>
        <taxon>Siminovitchia</taxon>
    </lineage>
</organism>
<dbReference type="AlphaFoldDB" id="A0A443ILA9"/>
<comment type="caution">
    <text evidence="1">The sequence shown here is derived from an EMBL/GenBank/DDBJ whole genome shotgun (WGS) entry which is preliminary data.</text>
</comment>
<keyword evidence="2" id="KW-1185">Reference proteome</keyword>
<sequence length="265" mass="31124">MLTYETLPKHIKNIAEEYNYRDEKLLAVPYRFHYNGQNYYCIGFEPSRERLFIREDGYVPSFSEMKRPMLLTTSYETSGLSMFTIGVEWGKPALEKLYREMANRFKSLCKKTKKTAPETILSSLDRVIAACEKSATEQKLIYDCVIQALDLTKRRNEEEMATEEDQKQLRRYVLEMTRATVRQNQVQLDTEQDRKDILDYLGGKILKNPAVLFDFLWLKSKEKHMVTADSPRGRDQGEFQKLLKEDRHLEEGDNAEIIALLRNPK</sequence>
<dbReference type="Proteomes" id="UP000273811">
    <property type="component" value="Unassembled WGS sequence"/>
</dbReference>